<evidence type="ECO:0000259" key="2">
    <source>
        <dbReference type="Pfam" id="PF00582"/>
    </source>
</evidence>
<dbReference type="PRINTS" id="PR01438">
    <property type="entry name" value="UNVRSLSTRESS"/>
</dbReference>
<dbReference type="AlphaFoldDB" id="A0AAE3G6E7"/>
<gene>
    <name evidence="3" type="ORF">J2T57_003123</name>
</gene>
<dbReference type="SUPFAM" id="SSF52402">
    <property type="entry name" value="Adenine nucleotide alpha hydrolases-like"/>
    <property type="match status" value="1"/>
</dbReference>
<evidence type="ECO:0000256" key="1">
    <source>
        <dbReference type="ARBA" id="ARBA00008791"/>
    </source>
</evidence>
<evidence type="ECO:0000313" key="3">
    <source>
        <dbReference type="EMBL" id="MCP1675968.1"/>
    </source>
</evidence>
<name>A0AAE3G6E7_9GAMM</name>
<keyword evidence="4" id="KW-1185">Reference proteome</keyword>
<dbReference type="Gene3D" id="3.40.50.620">
    <property type="entry name" value="HUPs"/>
    <property type="match status" value="1"/>
</dbReference>
<dbReference type="InterPro" id="IPR006016">
    <property type="entry name" value="UspA"/>
</dbReference>
<dbReference type="CDD" id="cd00293">
    <property type="entry name" value="USP-like"/>
    <property type="match status" value="1"/>
</dbReference>
<organism evidence="3 4">
    <name type="scientific">Natronocella acetinitrilica</name>
    <dbReference type="NCBI Taxonomy" id="414046"/>
    <lineage>
        <taxon>Bacteria</taxon>
        <taxon>Pseudomonadati</taxon>
        <taxon>Pseudomonadota</taxon>
        <taxon>Gammaproteobacteria</taxon>
        <taxon>Chromatiales</taxon>
        <taxon>Ectothiorhodospiraceae</taxon>
        <taxon>Natronocella</taxon>
    </lineage>
</organism>
<feature type="domain" description="UspA" evidence="2">
    <location>
        <begin position="8"/>
        <end position="156"/>
    </location>
</feature>
<dbReference type="Proteomes" id="UP001205843">
    <property type="component" value="Unassembled WGS sequence"/>
</dbReference>
<dbReference type="InterPro" id="IPR014729">
    <property type="entry name" value="Rossmann-like_a/b/a_fold"/>
</dbReference>
<dbReference type="RefSeq" id="WP_253480365.1">
    <property type="nucleotide sequence ID" value="NZ_JALJXV010000007.1"/>
</dbReference>
<reference evidence="3" key="1">
    <citation type="submission" date="2022-03" db="EMBL/GenBank/DDBJ databases">
        <title>Genomic Encyclopedia of Type Strains, Phase III (KMG-III): the genomes of soil and plant-associated and newly described type strains.</title>
        <authorList>
            <person name="Whitman W."/>
        </authorList>
    </citation>
    <scope>NUCLEOTIDE SEQUENCE</scope>
    <source>
        <strain evidence="3">ANL 6-2</strain>
    </source>
</reference>
<evidence type="ECO:0000313" key="4">
    <source>
        <dbReference type="Proteomes" id="UP001205843"/>
    </source>
</evidence>
<dbReference type="PANTHER" id="PTHR46268">
    <property type="entry name" value="STRESS RESPONSE PROTEIN NHAX"/>
    <property type="match status" value="1"/>
</dbReference>
<dbReference type="PANTHER" id="PTHR46268:SF6">
    <property type="entry name" value="UNIVERSAL STRESS PROTEIN UP12"/>
    <property type="match status" value="1"/>
</dbReference>
<comment type="similarity">
    <text evidence="1">Belongs to the universal stress protein A family.</text>
</comment>
<dbReference type="EMBL" id="JALJXV010000007">
    <property type="protein sequence ID" value="MCP1675968.1"/>
    <property type="molecule type" value="Genomic_DNA"/>
</dbReference>
<comment type="caution">
    <text evidence="3">The sequence shown here is derived from an EMBL/GenBank/DDBJ whole genome shotgun (WGS) entry which is preliminary data.</text>
</comment>
<accession>A0AAE3G6E7</accession>
<dbReference type="InterPro" id="IPR006015">
    <property type="entry name" value="Universal_stress_UspA"/>
</dbReference>
<protein>
    <submittedName>
        <fullName evidence="3">Nucleotide-binding universal stress UspA family protein</fullName>
    </submittedName>
</protein>
<sequence>MSADKIGVVLVPVDGSEGAEHAVRHACAVAAAVGAPVRLLFAFPRDAIEMFGTPAEVPTAEQLKYLSEDAFAALRDETAGKVFGHARRVIADCGASAEEVLLAGTPARAILEHAGQCDHPLIVVGRRGLSRFSELLLGSVSQRLVHEASCPVTVVR</sequence>
<proteinExistence type="inferred from homology"/>
<dbReference type="Pfam" id="PF00582">
    <property type="entry name" value="Usp"/>
    <property type="match status" value="1"/>
</dbReference>